<dbReference type="PANTHER" id="PTHR32125:SF4">
    <property type="entry name" value="2-C-METHYL-D-ERYTHRITOL 4-PHOSPHATE CYTIDYLYLTRANSFERASE, CHLOROPLASTIC"/>
    <property type="match status" value="1"/>
</dbReference>
<dbReference type="InterPro" id="IPR050088">
    <property type="entry name" value="IspD/TarI_cytidylyltransf_bact"/>
</dbReference>
<reference evidence="3" key="2">
    <citation type="submission" date="2023-01" db="EMBL/GenBank/DDBJ databases">
        <authorList>
            <person name="Sun Q."/>
            <person name="Evtushenko L."/>
        </authorList>
    </citation>
    <scope>NUCLEOTIDE SEQUENCE</scope>
    <source>
        <strain evidence="3">VKM Ac-1246</strain>
    </source>
</reference>
<keyword evidence="2 3" id="KW-0548">Nucleotidyltransferase</keyword>
<keyword evidence="1" id="KW-0808">Transferase</keyword>
<dbReference type="Gene3D" id="3.90.550.10">
    <property type="entry name" value="Spore Coat Polysaccharide Biosynthesis Protein SpsA, Chain A"/>
    <property type="match status" value="1"/>
</dbReference>
<dbReference type="Pfam" id="PF01128">
    <property type="entry name" value="IspD"/>
    <property type="match status" value="1"/>
</dbReference>
<dbReference type="PANTHER" id="PTHR32125">
    <property type="entry name" value="2-C-METHYL-D-ERYTHRITOL 4-PHOSPHATE CYTIDYLYLTRANSFERASE, CHLOROPLASTIC"/>
    <property type="match status" value="1"/>
</dbReference>
<reference evidence="3" key="1">
    <citation type="journal article" date="2014" name="Int. J. Syst. Evol. Microbiol.">
        <title>Complete genome of a new Firmicutes species belonging to the dominant human colonic microbiota ('Ruminococcus bicirculans') reveals two chromosomes and a selective capacity to utilize plant glucans.</title>
        <authorList>
            <consortium name="NISC Comparative Sequencing Program"/>
            <person name="Wegmann U."/>
            <person name="Louis P."/>
            <person name="Goesmann A."/>
            <person name="Henrissat B."/>
            <person name="Duncan S.H."/>
            <person name="Flint H.J."/>
        </authorList>
    </citation>
    <scope>NUCLEOTIDE SEQUENCE</scope>
    <source>
        <strain evidence="3">VKM Ac-1246</strain>
    </source>
</reference>
<gene>
    <name evidence="3" type="primary">ispD</name>
    <name evidence="3" type="ORF">GCM10017579_25140</name>
</gene>
<dbReference type="GO" id="GO:0016779">
    <property type="term" value="F:nucleotidyltransferase activity"/>
    <property type="evidence" value="ECO:0007669"/>
    <property type="project" value="UniProtKB-KW"/>
</dbReference>
<organism evidence="3 4">
    <name type="scientific">Nocardioides luteus</name>
    <dbReference type="NCBI Taxonomy" id="1844"/>
    <lineage>
        <taxon>Bacteria</taxon>
        <taxon>Bacillati</taxon>
        <taxon>Actinomycetota</taxon>
        <taxon>Actinomycetes</taxon>
        <taxon>Propionibacteriales</taxon>
        <taxon>Nocardioidaceae</taxon>
        <taxon>Nocardioides</taxon>
    </lineage>
</organism>
<dbReference type="Proteomes" id="UP001142292">
    <property type="component" value="Unassembled WGS sequence"/>
</dbReference>
<evidence type="ECO:0000313" key="4">
    <source>
        <dbReference type="Proteomes" id="UP001142292"/>
    </source>
</evidence>
<accession>A0ABQ5SXU5</accession>
<sequence>MPAALVLLAAGSGTRVGAATNKVLLPLDGSEDPGSSALGLSLRTALEVPDVHRVVLVVRSGDEPAVAEVAQPLLGEREVAMVVGGETRHASEQAALEVLRADIEAGEIDVVAIHDTARPLASPELFSVVIGVARQHGGAIPAAPLSHLSTRDLQPVAGALVGVQTPQAFRAPDLLSAYTQAAADGFDGTDTGATLERYGTSVRIVAVPSSPLNLKVTFADDLRAVTALLG</sequence>
<evidence type="ECO:0000256" key="2">
    <source>
        <dbReference type="ARBA" id="ARBA00022695"/>
    </source>
</evidence>
<keyword evidence="4" id="KW-1185">Reference proteome</keyword>
<proteinExistence type="predicted"/>
<evidence type="ECO:0000313" key="3">
    <source>
        <dbReference type="EMBL" id="GLJ68478.1"/>
    </source>
</evidence>
<dbReference type="SUPFAM" id="SSF53448">
    <property type="entry name" value="Nucleotide-diphospho-sugar transferases"/>
    <property type="match status" value="1"/>
</dbReference>
<dbReference type="RefSeq" id="WP_189118763.1">
    <property type="nucleotide sequence ID" value="NZ_BMRK01000008.1"/>
</dbReference>
<protein>
    <submittedName>
        <fullName evidence="3">2-C-methyl-D-erythritol 4-phosphate cytidylyltransferase</fullName>
    </submittedName>
</protein>
<name>A0ABQ5SXU5_9ACTN</name>
<comment type="caution">
    <text evidence="3">The sequence shown here is derived from an EMBL/GenBank/DDBJ whole genome shotgun (WGS) entry which is preliminary data.</text>
</comment>
<dbReference type="EMBL" id="BSEL01000005">
    <property type="protein sequence ID" value="GLJ68478.1"/>
    <property type="molecule type" value="Genomic_DNA"/>
</dbReference>
<dbReference type="InterPro" id="IPR034683">
    <property type="entry name" value="IspD/TarI"/>
</dbReference>
<dbReference type="InterPro" id="IPR029044">
    <property type="entry name" value="Nucleotide-diphossugar_trans"/>
</dbReference>
<evidence type="ECO:0000256" key="1">
    <source>
        <dbReference type="ARBA" id="ARBA00022679"/>
    </source>
</evidence>